<evidence type="ECO:0000313" key="3">
    <source>
        <dbReference type="Proteomes" id="UP000006671"/>
    </source>
</evidence>
<evidence type="ECO:0008006" key="4">
    <source>
        <dbReference type="Google" id="ProtNLM"/>
    </source>
</evidence>
<dbReference type="AlphaFoldDB" id="D2VCN9"/>
<evidence type="ECO:0000256" key="1">
    <source>
        <dbReference type="SAM" id="Phobius"/>
    </source>
</evidence>
<protein>
    <recommendedName>
        <fullName evidence="4">F-box domain-containing protein</fullName>
    </recommendedName>
</protein>
<gene>
    <name evidence="2" type="ORF">NAEGRDRAFT_66640</name>
</gene>
<feature type="transmembrane region" description="Helical" evidence="1">
    <location>
        <begin position="254"/>
        <end position="276"/>
    </location>
</feature>
<accession>D2VCN9</accession>
<dbReference type="RefSeq" id="XP_002678198.1">
    <property type="nucleotide sequence ID" value="XM_002678152.1"/>
</dbReference>
<dbReference type="EMBL" id="GG738863">
    <property type="protein sequence ID" value="EFC45454.1"/>
    <property type="molecule type" value="Genomic_DNA"/>
</dbReference>
<reference evidence="2 3" key="1">
    <citation type="journal article" date="2010" name="Cell">
        <title>The genome of Naegleria gruberi illuminates early eukaryotic versatility.</title>
        <authorList>
            <person name="Fritz-Laylin L.K."/>
            <person name="Prochnik S.E."/>
            <person name="Ginger M.L."/>
            <person name="Dacks J.B."/>
            <person name="Carpenter M.L."/>
            <person name="Field M.C."/>
            <person name="Kuo A."/>
            <person name="Paredez A."/>
            <person name="Chapman J."/>
            <person name="Pham J."/>
            <person name="Shu S."/>
            <person name="Neupane R."/>
            <person name="Cipriano M."/>
            <person name="Mancuso J."/>
            <person name="Tu H."/>
            <person name="Salamov A."/>
            <person name="Lindquist E."/>
            <person name="Shapiro H."/>
            <person name="Lucas S."/>
            <person name="Grigoriev I.V."/>
            <person name="Cande W.Z."/>
            <person name="Fulton C."/>
            <person name="Rokhsar D.S."/>
            <person name="Dawson S.C."/>
        </authorList>
    </citation>
    <scope>NUCLEOTIDE SEQUENCE [LARGE SCALE GENOMIC DNA]</scope>
    <source>
        <strain evidence="2 3">NEG-M</strain>
    </source>
</reference>
<name>D2VCN9_NAEGR</name>
<keyword evidence="1" id="KW-1133">Transmembrane helix</keyword>
<organism evidence="3">
    <name type="scientific">Naegleria gruberi</name>
    <name type="common">Amoeba</name>
    <dbReference type="NCBI Taxonomy" id="5762"/>
    <lineage>
        <taxon>Eukaryota</taxon>
        <taxon>Discoba</taxon>
        <taxon>Heterolobosea</taxon>
        <taxon>Tetramitia</taxon>
        <taxon>Eutetramitia</taxon>
        <taxon>Vahlkampfiidae</taxon>
        <taxon>Naegleria</taxon>
    </lineage>
</organism>
<feature type="transmembrane region" description="Helical" evidence="1">
    <location>
        <begin position="98"/>
        <end position="121"/>
    </location>
</feature>
<dbReference type="KEGG" id="ngr:NAEGRDRAFT_66640"/>
<keyword evidence="3" id="KW-1185">Reference proteome</keyword>
<evidence type="ECO:0000313" key="2">
    <source>
        <dbReference type="EMBL" id="EFC45454.1"/>
    </source>
</evidence>
<dbReference type="GeneID" id="8850451"/>
<keyword evidence="1" id="KW-0812">Transmembrane</keyword>
<dbReference type="InParanoid" id="D2VCN9"/>
<dbReference type="Proteomes" id="UP000006671">
    <property type="component" value="Unassembled WGS sequence"/>
</dbReference>
<keyword evidence="1" id="KW-0472">Membrane</keyword>
<sequence length="340" mass="39149">MSQYKEQSRTPSSLNDDELDLVFQFINVLDVKVLNTLTLVNKRFFSLASSDRYWTEFDNKLNLQHSNPKSKRTQIVKHKRMNEHVGDICRVKTFYNGFALLLFGFLLNIAAFGMAILWYLIEDVWKAADCHQYSISNSTEIIYNTIPFPNTTCIPCEKGLAMCDFKNSFYPCCIEISKCTYDKIPTDSFKLTIEVRTEITMHSDGYKFIRPTQYKCGGEDGPCNPLEYEHRHFICYYDRNGILTTQVEWTLEPIGLTSAIGGVGIFLCMFSAILMIKSLIGGLFLYCIVEIGLAEENLNENILIYSSKDLLVSKLLLFTGLHRRQRKKDRLFITNQVDVV</sequence>
<proteinExistence type="predicted"/>
<dbReference type="VEuPathDB" id="AmoebaDB:NAEGRDRAFT_66640"/>